<dbReference type="EMBL" id="VSSQ01126498">
    <property type="protein sequence ID" value="MPN56302.1"/>
    <property type="molecule type" value="Genomic_DNA"/>
</dbReference>
<sequence length="107" mass="11607">MGVLHGKGESEEQALFVAVVVVPHEPRGVFEGQVRPNGGAVLLKGEHRPDAGVDLFLKGFQHHLRGQRAPKQLYAPSARDLIGNGQPVLFLRVHIHAFPQPEGIQGP</sequence>
<organism evidence="1">
    <name type="scientific">bioreactor metagenome</name>
    <dbReference type="NCBI Taxonomy" id="1076179"/>
    <lineage>
        <taxon>unclassified sequences</taxon>
        <taxon>metagenomes</taxon>
        <taxon>ecological metagenomes</taxon>
    </lineage>
</organism>
<comment type="caution">
    <text evidence="1">The sequence shown here is derived from an EMBL/GenBank/DDBJ whole genome shotgun (WGS) entry which is preliminary data.</text>
</comment>
<reference evidence="1" key="1">
    <citation type="submission" date="2019-08" db="EMBL/GenBank/DDBJ databases">
        <authorList>
            <person name="Kucharzyk K."/>
            <person name="Murdoch R.W."/>
            <person name="Higgins S."/>
            <person name="Loffler F."/>
        </authorList>
    </citation>
    <scope>NUCLEOTIDE SEQUENCE</scope>
</reference>
<evidence type="ECO:0000313" key="1">
    <source>
        <dbReference type="EMBL" id="MPN56302.1"/>
    </source>
</evidence>
<accession>A0A645IZK8</accession>
<protein>
    <submittedName>
        <fullName evidence="1">Uncharacterized protein</fullName>
    </submittedName>
</protein>
<dbReference type="AlphaFoldDB" id="A0A645IZK8"/>
<proteinExistence type="predicted"/>
<name>A0A645IZK8_9ZZZZ</name>
<gene>
    <name evidence="1" type="ORF">SDC9_203988</name>
</gene>